<keyword evidence="3 10" id="KW-0732">Signal</keyword>
<evidence type="ECO:0000256" key="6">
    <source>
        <dbReference type="ARBA" id="ARBA00023145"/>
    </source>
</evidence>
<evidence type="ECO:0000259" key="11">
    <source>
        <dbReference type="PROSITE" id="PS51767"/>
    </source>
</evidence>
<evidence type="ECO:0000256" key="7">
    <source>
        <dbReference type="ARBA" id="ARBA00023157"/>
    </source>
</evidence>
<sequence length="423" mass="46574">MRLSTATLWILAAFSNCAIATTAAGVFKIPIHKNSRHRPNTRARAFKTLKKYGHHNRLSPRDFGRLPVTDVENDVEYYGIVGIGTPPQMFKLDMDTGSSDLWIPSLKCVDHNIKCARHARFDPSLSSTVTELETPWQIAYGDGSTVSGHLAIDRIKFSDITIENQLFGMADRESSSFLEDVVDGVFGLGFPALSALSLDEEDLKGMDAATRKKINSKGGIQRMNNAVLSSIMNHAMLPAAVFGVWLGSAKDASDSDPNGSDGEFIFGSIDTTRFEGELTYLPITHSKYWQVQVEGVNLEGEDMLIQGDTIIDTGTTLLVFPAKHAKRINSAIGAKSDPWDGWILPCDSNKEGSLEFMMGGTTFLVRRQDLVREKVKHKAGWCYSAVTATPGEVMIFGDVFIRNNYCVFDVKNLAVGIAPIRRQ</sequence>
<reference evidence="12" key="1">
    <citation type="journal article" date="2020" name="Fungal Divers.">
        <title>Resolving the Mortierellaceae phylogeny through synthesis of multi-gene phylogenetics and phylogenomics.</title>
        <authorList>
            <person name="Vandepol N."/>
            <person name="Liber J."/>
            <person name="Desiro A."/>
            <person name="Na H."/>
            <person name="Kennedy M."/>
            <person name="Barry K."/>
            <person name="Grigoriev I.V."/>
            <person name="Miller A.N."/>
            <person name="O'Donnell K."/>
            <person name="Stajich J.E."/>
            <person name="Bonito G."/>
        </authorList>
    </citation>
    <scope>NUCLEOTIDE SEQUENCE</scope>
    <source>
        <strain evidence="12">KOD948</strain>
    </source>
</reference>
<dbReference type="Gene3D" id="2.40.70.10">
    <property type="entry name" value="Acid Proteases"/>
    <property type="match status" value="2"/>
</dbReference>
<dbReference type="SUPFAM" id="SSF50630">
    <property type="entry name" value="Acid proteases"/>
    <property type="match status" value="1"/>
</dbReference>
<dbReference type="AlphaFoldDB" id="A0A9P6TU70"/>
<evidence type="ECO:0000256" key="10">
    <source>
        <dbReference type="SAM" id="SignalP"/>
    </source>
</evidence>
<evidence type="ECO:0000313" key="12">
    <source>
        <dbReference type="EMBL" id="KAG0247582.1"/>
    </source>
</evidence>
<organism evidence="12 13">
    <name type="scientific">Mortierella polycephala</name>
    <dbReference type="NCBI Taxonomy" id="41804"/>
    <lineage>
        <taxon>Eukaryota</taxon>
        <taxon>Fungi</taxon>
        <taxon>Fungi incertae sedis</taxon>
        <taxon>Mucoromycota</taxon>
        <taxon>Mortierellomycotina</taxon>
        <taxon>Mortierellomycetes</taxon>
        <taxon>Mortierellales</taxon>
        <taxon>Mortierellaceae</taxon>
        <taxon>Mortierella</taxon>
    </lineage>
</organism>
<evidence type="ECO:0000256" key="3">
    <source>
        <dbReference type="ARBA" id="ARBA00022729"/>
    </source>
</evidence>
<evidence type="ECO:0000256" key="9">
    <source>
        <dbReference type="PIRSR" id="PIRSR601461-2"/>
    </source>
</evidence>
<dbReference type="Pfam" id="PF00026">
    <property type="entry name" value="Asp"/>
    <property type="match status" value="1"/>
</dbReference>
<evidence type="ECO:0000256" key="5">
    <source>
        <dbReference type="ARBA" id="ARBA00022801"/>
    </source>
</evidence>
<feature type="active site" evidence="8">
    <location>
        <position position="312"/>
    </location>
</feature>
<feature type="chain" id="PRO_5040306466" evidence="10">
    <location>
        <begin position="21"/>
        <end position="423"/>
    </location>
</feature>
<feature type="active site" evidence="8">
    <location>
        <position position="95"/>
    </location>
</feature>
<evidence type="ECO:0000256" key="2">
    <source>
        <dbReference type="ARBA" id="ARBA00022670"/>
    </source>
</evidence>
<gene>
    <name evidence="12" type="primary">PGA5</name>
    <name evidence="12" type="ORF">BG011_001268</name>
</gene>
<dbReference type="GO" id="GO:0004190">
    <property type="term" value="F:aspartic-type endopeptidase activity"/>
    <property type="evidence" value="ECO:0007669"/>
    <property type="project" value="UniProtKB-KW"/>
</dbReference>
<dbReference type="CDD" id="cd05471">
    <property type="entry name" value="pepsin_like"/>
    <property type="match status" value="1"/>
</dbReference>
<dbReference type="GO" id="GO:0006508">
    <property type="term" value="P:proteolysis"/>
    <property type="evidence" value="ECO:0007669"/>
    <property type="project" value="UniProtKB-KW"/>
</dbReference>
<feature type="signal peptide" evidence="10">
    <location>
        <begin position="1"/>
        <end position="20"/>
    </location>
</feature>
<dbReference type="OrthoDB" id="15189at2759"/>
<dbReference type="PANTHER" id="PTHR47966">
    <property type="entry name" value="BETA-SITE APP-CLEAVING ENZYME, ISOFORM A-RELATED"/>
    <property type="match status" value="1"/>
</dbReference>
<name>A0A9P6TU70_9FUNG</name>
<evidence type="ECO:0000256" key="8">
    <source>
        <dbReference type="PIRSR" id="PIRSR601461-1"/>
    </source>
</evidence>
<comment type="similarity">
    <text evidence="1">Belongs to the peptidase A1 family.</text>
</comment>
<feature type="domain" description="Peptidase A1" evidence="11">
    <location>
        <begin position="77"/>
        <end position="418"/>
    </location>
</feature>
<dbReference type="Proteomes" id="UP000726737">
    <property type="component" value="Unassembled WGS sequence"/>
</dbReference>
<dbReference type="FunFam" id="2.40.70.10:FF:000008">
    <property type="entry name" value="Cathepsin D"/>
    <property type="match status" value="1"/>
</dbReference>
<evidence type="ECO:0000256" key="1">
    <source>
        <dbReference type="ARBA" id="ARBA00007447"/>
    </source>
</evidence>
<dbReference type="InterPro" id="IPR034164">
    <property type="entry name" value="Pepsin-like_dom"/>
</dbReference>
<dbReference type="PANTHER" id="PTHR47966:SF51">
    <property type="entry name" value="BETA-SITE APP-CLEAVING ENZYME, ISOFORM A-RELATED"/>
    <property type="match status" value="1"/>
</dbReference>
<comment type="caution">
    <text evidence="12">The sequence shown here is derived from an EMBL/GenBank/DDBJ whole genome shotgun (WGS) entry which is preliminary data.</text>
</comment>
<dbReference type="InterPro" id="IPR001461">
    <property type="entry name" value="Aspartic_peptidase_A1"/>
</dbReference>
<feature type="disulfide bond" evidence="9">
    <location>
        <begin position="108"/>
        <end position="115"/>
    </location>
</feature>
<dbReference type="InterPro" id="IPR033121">
    <property type="entry name" value="PEPTIDASE_A1"/>
</dbReference>
<evidence type="ECO:0000313" key="13">
    <source>
        <dbReference type="Proteomes" id="UP000726737"/>
    </source>
</evidence>
<dbReference type="PROSITE" id="PS51767">
    <property type="entry name" value="PEPTIDASE_A1"/>
    <property type="match status" value="1"/>
</dbReference>
<dbReference type="PRINTS" id="PR00792">
    <property type="entry name" value="PEPSIN"/>
</dbReference>
<evidence type="ECO:0000256" key="4">
    <source>
        <dbReference type="ARBA" id="ARBA00022750"/>
    </source>
</evidence>
<keyword evidence="2" id="KW-0645">Protease</keyword>
<keyword evidence="7 9" id="KW-1015">Disulfide bond</keyword>
<keyword evidence="5" id="KW-0378">Hydrolase</keyword>
<accession>A0A9P6TU70</accession>
<keyword evidence="4" id="KW-0064">Aspartyl protease</keyword>
<proteinExistence type="inferred from homology"/>
<protein>
    <submittedName>
        <fullName evidence="12">1,3-beta-glucanosyltransferase</fullName>
    </submittedName>
</protein>
<keyword evidence="13" id="KW-1185">Reference proteome</keyword>
<dbReference type="InterPro" id="IPR021109">
    <property type="entry name" value="Peptidase_aspartic_dom_sf"/>
</dbReference>
<dbReference type="EMBL" id="JAAAJA010001311">
    <property type="protein sequence ID" value="KAG0247582.1"/>
    <property type="molecule type" value="Genomic_DNA"/>
</dbReference>
<keyword evidence="6" id="KW-0865">Zymogen</keyword>